<dbReference type="CDD" id="cd18315">
    <property type="entry name" value="BTB_POZ_BAB-like"/>
    <property type="match status" value="1"/>
</dbReference>
<dbReference type="SUPFAM" id="SSF57667">
    <property type="entry name" value="beta-beta-alpha zinc fingers"/>
    <property type="match status" value="1"/>
</dbReference>
<feature type="compositionally biased region" description="Low complexity" evidence="7">
    <location>
        <begin position="196"/>
        <end position="221"/>
    </location>
</feature>
<dbReference type="InterPro" id="IPR011333">
    <property type="entry name" value="SKP1/BTB/POZ_sf"/>
</dbReference>
<dbReference type="Gene3D" id="3.30.710.10">
    <property type="entry name" value="Potassium Channel Kv1.1, Chain A"/>
    <property type="match status" value="1"/>
</dbReference>
<dbReference type="SMART" id="SM00355">
    <property type="entry name" value="ZnF_C2H2"/>
    <property type="match status" value="2"/>
</dbReference>
<feature type="compositionally biased region" description="Basic and acidic residues" evidence="7">
    <location>
        <begin position="318"/>
        <end position="329"/>
    </location>
</feature>
<keyword evidence="5" id="KW-0539">Nucleus</keyword>
<evidence type="ECO:0000256" key="1">
    <source>
        <dbReference type="ARBA" id="ARBA00022723"/>
    </source>
</evidence>
<dbReference type="InterPro" id="IPR051095">
    <property type="entry name" value="Dros_DevTransReg"/>
</dbReference>
<keyword evidence="2" id="KW-0677">Repeat</keyword>
<evidence type="ECO:0000313" key="10">
    <source>
        <dbReference type="Proteomes" id="UP000694843"/>
    </source>
</evidence>
<evidence type="ECO:0000256" key="5">
    <source>
        <dbReference type="ARBA" id="ARBA00023242"/>
    </source>
</evidence>
<dbReference type="Gene3D" id="3.30.160.60">
    <property type="entry name" value="Classic Zinc Finger"/>
    <property type="match status" value="2"/>
</dbReference>
<protein>
    <submittedName>
        <fullName evidence="11">Protein tramtrack, beta isoform isoform X1</fullName>
    </submittedName>
</protein>
<dbReference type="InterPro" id="IPR013087">
    <property type="entry name" value="Znf_C2H2_type"/>
</dbReference>
<feature type="compositionally biased region" description="Basic and acidic residues" evidence="7">
    <location>
        <begin position="383"/>
        <end position="393"/>
    </location>
</feature>
<keyword evidence="1" id="KW-0479">Metal-binding</keyword>
<accession>A0A8B7PA40</accession>
<feature type="compositionally biased region" description="Polar residues" evidence="7">
    <location>
        <begin position="236"/>
        <end position="252"/>
    </location>
</feature>
<evidence type="ECO:0000256" key="2">
    <source>
        <dbReference type="ARBA" id="ARBA00022737"/>
    </source>
</evidence>
<dbReference type="Proteomes" id="UP000694843">
    <property type="component" value="Unplaced"/>
</dbReference>
<dbReference type="GO" id="GO:0005634">
    <property type="term" value="C:nucleus"/>
    <property type="evidence" value="ECO:0007669"/>
    <property type="project" value="TreeGrafter"/>
</dbReference>
<feature type="compositionally biased region" description="Low complexity" evidence="7">
    <location>
        <begin position="276"/>
        <end position="292"/>
    </location>
</feature>
<evidence type="ECO:0000259" key="8">
    <source>
        <dbReference type="PROSITE" id="PS50097"/>
    </source>
</evidence>
<feature type="compositionally biased region" description="Gly residues" evidence="7">
    <location>
        <begin position="346"/>
        <end position="357"/>
    </location>
</feature>
<proteinExistence type="predicted"/>
<reference evidence="11" key="1">
    <citation type="submission" date="2025-08" db="UniProtKB">
        <authorList>
            <consortium name="RefSeq"/>
        </authorList>
    </citation>
    <scope>IDENTIFICATION</scope>
    <source>
        <tissue evidence="11">Whole organism</tissue>
    </source>
</reference>
<feature type="domain" description="C2H2-type" evidence="9">
    <location>
        <begin position="442"/>
        <end position="471"/>
    </location>
</feature>
<dbReference type="SUPFAM" id="SSF54695">
    <property type="entry name" value="POZ domain"/>
    <property type="match status" value="1"/>
</dbReference>
<keyword evidence="3 6" id="KW-0863">Zinc-finger</keyword>
<gene>
    <name evidence="11" type="primary">LOC108678204</name>
</gene>
<dbReference type="PROSITE" id="PS00028">
    <property type="entry name" value="ZINC_FINGER_C2H2_1"/>
    <property type="match status" value="1"/>
</dbReference>
<name>A0A8B7PA40_HYAAZ</name>
<dbReference type="KEGG" id="hazt:108678204"/>
<dbReference type="Pfam" id="PF00096">
    <property type="entry name" value="zf-C2H2"/>
    <property type="match status" value="2"/>
</dbReference>
<keyword evidence="4" id="KW-0862">Zinc</keyword>
<evidence type="ECO:0000256" key="4">
    <source>
        <dbReference type="ARBA" id="ARBA00022833"/>
    </source>
</evidence>
<organism evidence="10 11">
    <name type="scientific">Hyalella azteca</name>
    <name type="common">Amphipod</name>
    <dbReference type="NCBI Taxonomy" id="294128"/>
    <lineage>
        <taxon>Eukaryota</taxon>
        <taxon>Metazoa</taxon>
        <taxon>Ecdysozoa</taxon>
        <taxon>Arthropoda</taxon>
        <taxon>Crustacea</taxon>
        <taxon>Multicrustacea</taxon>
        <taxon>Malacostraca</taxon>
        <taxon>Eumalacostraca</taxon>
        <taxon>Peracarida</taxon>
        <taxon>Amphipoda</taxon>
        <taxon>Senticaudata</taxon>
        <taxon>Talitrida</taxon>
        <taxon>Talitroidea</taxon>
        <taxon>Hyalellidae</taxon>
        <taxon>Hyalella</taxon>
    </lineage>
</organism>
<dbReference type="SMART" id="SM00225">
    <property type="entry name" value="BTB"/>
    <property type="match status" value="1"/>
</dbReference>
<dbReference type="GO" id="GO:0006357">
    <property type="term" value="P:regulation of transcription by RNA polymerase II"/>
    <property type="evidence" value="ECO:0007669"/>
    <property type="project" value="TreeGrafter"/>
</dbReference>
<evidence type="ECO:0000313" key="11">
    <source>
        <dbReference type="RefSeq" id="XP_018022056.1"/>
    </source>
</evidence>
<dbReference type="FunFam" id="3.30.160.60:FF:000624">
    <property type="entry name" value="zinc finger protein 697"/>
    <property type="match status" value="1"/>
</dbReference>
<dbReference type="RefSeq" id="XP_018022056.1">
    <property type="nucleotide sequence ID" value="XM_018166567.2"/>
</dbReference>
<dbReference type="PROSITE" id="PS50157">
    <property type="entry name" value="ZINC_FINGER_C2H2_2"/>
    <property type="match status" value="2"/>
</dbReference>
<dbReference type="InterPro" id="IPR036236">
    <property type="entry name" value="Znf_C2H2_sf"/>
</dbReference>
<dbReference type="GeneID" id="108678204"/>
<dbReference type="InterPro" id="IPR000210">
    <property type="entry name" value="BTB/POZ_dom"/>
</dbReference>
<dbReference type="GO" id="GO:0048666">
    <property type="term" value="P:neuron development"/>
    <property type="evidence" value="ECO:0007669"/>
    <property type="project" value="UniProtKB-ARBA"/>
</dbReference>
<evidence type="ECO:0000256" key="3">
    <source>
        <dbReference type="ARBA" id="ARBA00022771"/>
    </source>
</evidence>
<feature type="region of interest" description="Disordered" evidence="7">
    <location>
        <begin position="189"/>
        <end position="420"/>
    </location>
</feature>
<feature type="compositionally biased region" description="Pro residues" evidence="7">
    <location>
        <begin position="145"/>
        <end position="159"/>
    </location>
</feature>
<dbReference type="GO" id="GO:0008270">
    <property type="term" value="F:zinc ion binding"/>
    <property type="evidence" value="ECO:0007669"/>
    <property type="project" value="UniProtKB-KW"/>
</dbReference>
<dbReference type="GO" id="GO:0003006">
    <property type="term" value="P:developmental process involved in reproduction"/>
    <property type="evidence" value="ECO:0007669"/>
    <property type="project" value="UniProtKB-ARBA"/>
</dbReference>
<dbReference type="Pfam" id="PF00651">
    <property type="entry name" value="BTB"/>
    <property type="match status" value="1"/>
</dbReference>
<dbReference type="GO" id="GO:0048513">
    <property type="term" value="P:animal organ development"/>
    <property type="evidence" value="ECO:0007669"/>
    <property type="project" value="UniProtKB-ARBA"/>
</dbReference>
<dbReference type="OrthoDB" id="654211at2759"/>
<feature type="region of interest" description="Disordered" evidence="7">
    <location>
        <begin position="139"/>
        <end position="164"/>
    </location>
</feature>
<dbReference type="PANTHER" id="PTHR23110">
    <property type="entry name" value="BTB DOMAIN TRANSCRIPTION FACTOR"/>
    <property type="match status" value="1"/>
</dbReference>
<sequence length="511" mass="55200">MVQSVKLPTFCSRSMPDEILSLKWNKHNSTFLEVLSILRDQEAFVDVTLACGGKIFPAHKFILSTCSDYFKQMFAVNPDKHPIVYLKDVPATDLEALLDFMYRGEVDVSRTNLASLMNTAEGLQVKGLAIPDGSHLLRRETLSTPTPPRPPPEPSISPPPKRKRYHENYLPISALNMFYNNIHSSAPETNSPYDLSQKNSSSSSVSQSDIPCSDRSSSPSPSEHKPSVTQVLLAAQRSSPSQDPHLSSQSCRAPTPSPGYHSKENSMEDESGTVASSSPRTPLPSSSSGEGNSSKDSRDDRPVVPGPSGVQSSGNNNHSDDDVVVKEDVSVDDYDYCDDYSTGNCGDSGGGSDGGTGDLAPTDSIPPPSECSESSLPPSFDPALKDLSSKSRGDASNGAGGTGMLSPRAVSSGPPSTPEVGGMLLPPRPLWPQDGNVADEILPCPICGKQFPKKRKSNLQVHLRTHTNERPFKCSTCGRGFKQKAHLEKHQEKSCHVLSEFVPYPFFPKMQ</sequence>
<keyword evidence="10" id="KW-1185">Reference proteome</keyword>
<dbReference type="AlphaFoldDB" id="A0A8B7PA40"/>
<evidence type="ECO:0000256" key="6">
    <source>
        <dbReference type="PROSITE-ProRule" id="PRU00042"/>
    </source>
</evidence>
<feature type="domain" description="C2H2-type" evidence="9">
    <location>
        <begin position="472"/>
        <end position="496"/>
    </location>
</feature>
<evidence type="ECO:0000256" key="7">
    <source>
        <dbReference type="SAM" id="MobiDB-lite"/>
    </source>
</evidence>
<dbReference type="PANTHER" id="PTHR23110:SF98">
    <property type="entry name" value="PRE-LOLA-G, ISOFORM C-RELATED"/>
    <property type="match status" value="1"/>
</dbReference>
<dbReference type="PROSITE" id="PS50097">
    <property type="entry name" value="BTB"/>
    <property type="match status" value="1"/>
</dbReference>
<feature type="domain" description="BTB" evidence="8">
    <location>
        <begin position="45"/>
        <end position="110"/>
    </location>
</feature>
<feature type="compositionally biased region" description="Basic and acidic residues" evidence="7">
    <location>
        <begin position="293"/>
        <end position="302"/>
    </location>
</feature>
<evidence type="ECO:0000259" key="9">
    <source>
        <dbReference type="PROSITE" id="PS50157"/>
    </source>
</evidence>